<keyword evidence="8" id="KW-0547">Nucleotide-binding</keyword>
<dbReference type="InterPro" id="IPR029151">
    <property type="entry name" value="Sensor-like_sf"/>
</dbReference>
<dbReference type="Pfam" id="PF02743">
    <property type="entry name" value="dCache_1"/>
    <property type="match status" value="1"/>
</dbReference>
<dbReference type="RefSeq" id="WP_167673426.1">
    <property type="nucleotide sequence ID" value="NZ_JAATJS010000004.1"/>
</dbReference>
<keyword evidence="7 15" id="KW-0812">Transmembrane</keyword>
<dbReference type="PIRSF" id="PIRSF036431">
    <property type="entry name" value="STHK_DctB"/>
    <property type="match status" value="1"/>
</dbReference>
<keyword evidence="12" id="KW-0902">Two-component regulatory system</keyword>
<evidence type="ECO:0000256" key="6">
    <source>
        <dbReference type="ARBA" id="ARBA00022679"/>
    </source>
</evidence>
<evidence type="ECO:0000256" key="11">
    <source>
        <dbReference type="ARBA" id="ARBA00022989"/>
    </source>
</evidence>
<comment type="subcellular location">
    <subcellularLocation>
        <location evidence="2">Cell membrane</location>
        <topology evidence="2">Multi-pass membrane protein</topology>
    </subcellularLocation>
</comment>
<dbReference type="InterPro" id="IPR003594">
    <property type="entry name" value="HATPase_dom"/>
</dbReference>
<dbReference type="InterPro" id="IPR036890">
    <property type="entry name" value="HATPase_C_sf"/>
</dbReference>
<protein>
    <recommendedName>
        <fullName evidence="3">histidine kinase</fullName>
        <ecNumber evidence="3">2.7.13.3</ecNumber>
    </recommendedName>
</protein>
<keyword evidence="13 15" id="KW-0472">Membrane</keyword>
<reference evidence="17 18" key="1">
    <citation type="submission" date="2020-03" db="EMBL/GenBank/DDBJ databases">
        <title>The genome sequence of Microvirga sp. c23x22.</title>
        <authorList>
            <person name="Zhang X."/>
        </authorList>
    </citation>
    <scope>NUCLEOTIDE SEQUENCE [LARGE SCALE GENOMIC DNA]</scope>
    <source>
        <strain evidence="18">c23x22</strain>
    </source>
</reference>
<evidence type="ECO:0000256" key="8">
    <source>
        <dbReference type="ARBA" id="ARBA00022741"/>
    </source>
</evidence>
<dbReference type="Gene3D" id="6.10.250.3020">
    <property type="match status" value="1"/>
</dbReference>
<feature type="coiled-coil region" evidence="14">
    <location>
        <begin position="340"/>
        <end position="395"/>
    </location>
</feature>
<gene>
    <name evidence="17" type="ORF">HB375_13005</name>
</gene>
<dbReference type="InterPro" id="IPR033479">
    <property type="entry name" value="dCache_1"/>
</dbReference>
<keyword evidence="9 17" id="KW-0418">Kinase</keyword>
<dbReference type="PRINTS" id="PR00344">
    <property type="entry name" value="BCTRLSENSOR"/>
</dbReference>
<comment type="catalytic activity">
    <reaction evidence="1">
        <text>ATP + protein L-histidine = ADP + protein N-phospho-L-histidine.</text>
        <dbReference type="EC" id="2.7.13.3"/>
    </reaction>
</comment>
<proteinExistence type="predicted"/>
<dbReference type="InterPro" id="IPR036097">
    <property type="entry name" value="HisK_dim/P_sf"/>
</dbReference>
<dbReference type="SUPFAM" id="SSF103190">
    <property type="entry name" value="Sensory domain-like"/>
    <property type="match status" value="1"/>
</dbReference>
<keyword evidence="5" id="KW-0597">Phosphoprotein</keyword>
<dbReference type="Proteomes" id="UP000707352">
    <property type="component" value="Unassembled WGS sequence"/>
</dbReference>
<organism evidence="17 18">
    <name type="scientific">Microvirga terricola</name>
    <dbReference type="NCBI Taxonomy" id="2719797"/>
    <lineage>
        <taxon>Bacteria</taxon>
        <taxon>Pseudomonadati</taxon>
        <taxon>Pseudomonadota</taxon>
        <taxon>Alphaproteobacteria</taxon>
        <taxon>Hyphomicrobiales</taxon>
        <taxon>Methylobacteriaceae</taxon>
        <taxon>Microvirga</taxon>
    </lineage>
</organism>
<keyword evidence="11 15" id="KW-1133">Transmembrane helix</keyword>
<evidence type="ECO:0000256" key="1">
    <source>
        <dbReference type="ARBA" id="ARBA00000085"/>
    </source>
</evidence>
<dbReference type="SMART" id="SM00388">
    <property type="entry name" value="HisKA"/>
    <property type="match status" value="1"/>
</dbReference>
<dbReference type="PANTHER" id="PTHR43065">
    <property type="entry name" value="SENSOR HISTIDINE KINASE"/>
    <property type="match status" value="1"/>
</dbReference>
<evidence type="ECO:0000256" key="12">
    <source>
        <dbReference type="ARBA" id="ARBA00023012"/>
    </source>
</evidence>
<evidence type="ECO:0000259" key="16">
    <source>
        <dbReference type="PROSITE" id="PS50109"/>
    </source>
</evidence>
<dbReference type="SUPFAM" id="SSF47384">
    <property type="entry name" value="Homodimeric domain of signal transducing histidine kinase"/>
    <property type="match status" value="1"/>
</dbReference>
<evidence type="ECO:0000256" key="9">
    <source>
        <dbReference type="ARBA" id="ARBA00022777"/>
    </source>
</evidence>
<name>A0ABX0VFN9_9HYPH</name>
<evidence type="ECO:0000256" key="7">
    <source>
        <dbReference type="ARBA" id="ARBA00022692"/>
    </source>
</evidence>
<keyword evidence="14" id="KW-0175">Coiled coil</keyword>
<feature type="domain" description="Histidine kinase" evidence="16">
    <location>
        <begin position="404"/>
        <end position="615"/>
    </location>
</feature>
<comment type="caution">
    <text evidence="17">The sequence shown here is derived from an EMBL/GenBank/DDBJ whole genome shotgun (WGS) entry which is preliminary data.</text>
</comment>
<dbReference type="Gene3D" id="1.10.287.130">
    <property type="match status" value="1"/>
</dbReference>
<dbReference type="Pfam" id="PF02518">
    <property type="entry name" value="HATPase_c"/>
    <property type="match status" value="1"/>
</dbReference>
<feature type="transmembrane region" description="Helical" evidence="15">
    <location>
        <begin position="21"/>
        <end position="38"/>
    </location>
</feature>
<accession>A0ABX0VFN9</accession>
<evidence type="ECO:0000256" key="15">
    <source>
        <dbReference type="SAM" id="Phobius"/>
    </source>
</evidence>
<dbReference type="PROSITE" id="PS50109">
    <property type="entry name" value="HIS_KIN"/>
    <property type="match status" value="1"/>
</dbReference>
<keyword evidence="18" id="KW-1185">Reference proteome</keyword>
<dbReference type="CDD" id="cd00082">
    <property type="entry name" value="HisKA"/>
    <property type="match status" value="1"/>
</dbReference>
<dbReference type="SMART" id="SM00387">
    <property type="entry name" value="HATPase_c"/>
    <property type="match status" value="1"/>
</dbReference>
<keyword evidence="10" id="KW-0067">ATP-binding</keyword>
<dbReference type="PANTHER" id="PTHR43065:SF46">
    <property type="entry name" value="C4-DICARBOXYLATE TRANSPORT SENSOR PROTEIN DCTB"/>
    <property type="match status" value="1"/>
</dbReference>
<dbReference type="InterPro" id="IPR003661">
    <property type="entry name" value="HisK_dim/P_dom"/>
</dbReference>
<evidence type="ECO:0000256" key="2">
    <source>
        <dbReference type="ARBA" id="ARBA00004651"/>
    </source>
</evidence>
<dbReference type="GO" id="GO:0016301">
    <property type="term" value="F:kinase activity"/>
    <property type="evidence" value="ECO:0007669"/>
    <property type="project" value="UniProtKB-KW"/>
</dbReference>
<evidence type="ECO:0000313" key="18">
    <source>
        <dbReference type="Proteomes" id="UP000707352"/>
    </source>
</evidence>
<evidence type="ECO:0000256" key="10">
    <source>
        <dbReference type="ARBA" id="ARBA00022840"/>
    </source>
</evidence>
<evidence type="ECO:0000256" key="14">
    <source>
        <dbReference type="SAM" id="Coils"/>
    </source>
</evidence>
<evidence type="ECO:0000256" key="4">
    <source>
        <dbReference type="ARBA" id="ARBA00022475"/>
    </source>
</evidence>
<dbReference type="InterPro" id="IPR005467">
    <property type="entry name" value="His_kinase_dom"/>
</dbReference>
<evidence type="ECO:0000256" key="3">
    <source>
        <dbReference type="ARBA" id="ARBA00012438"/>
    </source>
</evidence>
<evidence type="ECO:0000313" key="17">
    <source>
        <dbReference type="EMBL" id="NIX77520.1"/>
    </source>
</evidence>
<dbReference type="EC" id="2.7.13.3" evidence="3"/>
<dbReference type="Gene3D" id="3.30.565.10">
    <property type="entry name" value="Histidine kinase-like ATPase, C-terminal domain"/>
    <property type="match status" value="1"/>
</dbReference>
<dbReference type="SUPFAM" id="SSF55874">
    <property type="entry name" value="ATPase domain of HSP90 chaperone/DNA topoisomerase II/histidine kinase"/>
    <property type="match status" value="1"/>
</dbReference>
<evidence type="ECO:0000256" key="5">
    <source>
        <dbReference type="ARBA" id="ARBA00022553"/>
    </source>
</evidence>
<dbReference type="InterPro" id="IPR017055">
    <property type="entry name" value="Sig_transdc_His_kinase_DctB"/>
</dbReference>
<dbReference type="CDD" id="cd00075">
    <property type="entry name" value="HATPase"/>
    <property type="match status" value="1"/>
</dbReference>
<dbReference type="InterPro" id="IPR004358">
    <property type="entry name" value="Sig_transdc_His_kin-like_C"/>
</dbReference>
<dbReference type="Pfam" id="PF00512">
    <property type="entry name" value="HisKA"/>
    <property type="match status" value="1"/>
</dbReference>
<sequence length="615" mass="66928">MRTEPVPADREIAIPSARWPIWAILAAIVIAFTIWFAGTLGETRAYAALEAQADTAATLDIALLRSELDKQRSLPFVLSKDPDVRDILSAPSPSAIASFNAKLEALQEGTQAAVIYLIGVDGIAIAASNWREPTSFVGNDYRFRRYFQRGLSNGGDEHYALGSVSRHPGLYISRRVDGSSGPLGVIVVKVEFDQVEAEWARSGNPAYVTDQSGIVLVTSVPEWRFMAERNIAPQDAHAIRESLQFGDASLQPLPLKADSASSRSKTLLASLPGGSNATQVLVTENAMPTTQWTFHLLTPSDKEVRSGILNTRLAALSLVTPFLAGAAFVIYRRNRAIGRAAMQEAARRELEQRVSERTEELSAANNRLIAEMDERQKVETRLQAIRDELVQANRLGSLGQIAAGVAHEINQPVAAIRTYADNARVFLERNEAEPVQRNLATIANLTERIGAITDELRSFSRKGTGEIGPVRVEDVINGALLLLGSRFKQQGILLLRDDPPPDLKVAGTRVRLEQVLVNLLQNAVEALEGQPGAEVRIGLVEDGDFVWLSVRDNGPGIPPETMTELFTPFSTTKPRGLGLGLVISNDIATEFGGHLSVESALGQGAVFTIHLRRIH</sequence>
<keyword evidence="4" id="KW-1003">Cell membrane</keyword>
<dbReference type="Gene3D" id="3.30.450.20">
    <property type="entry name" value="PAS domain"/>
    <property type="match status" value="2"/>
</dbReference>
<keyword evidence="6" id="KW-0808">Transferase</keyword>
<dbReference type="EMBL" id="JAATJS010000004">
    <property type="protein sequence ID" value="NIX77520.1"/>
    <property type="molecule type" value="Genomic_DNA"/>
</dbReference>
<evidence type="ECO:0000256" key="13">
    <source>
        <dbReference type="ARBA" id="ARBA00023136"/>
    </source>
</evidence>